<feature type="compositionally biased region" description="Acidic residues" evidence="1">
    <location>
        <begin position="10"/>
        <end position="36"/>
    </location>
</feature>
<protein>
    <submittedName>
        <fullName evidence="2">Uncharacterized protein</fullName>
    </submittedName>
</protein>
<evidence type="ECO:0000313" key="2">
    <source>
        <dbReference type="EMBL" id="KKM86286.1"/>
    </source>
</evidence>
<accession>A0A0F9LGL0</accession>
<sequence>MSFPEGFLFEGEEWDNDDEWEDEDDEDGWDFFGEDD</sequence>
<gene>
    <name evidence="2" type="ORF">LCGC14_1280570</name>
</gene>
<dbReference type="AlphaFoldDB" id="A0A0F9LGL0"/>
<comment type="caution">
    <text evidence="2">The sequence shown here is derived from an EMBL/GenBank/DDBJ whole genome shotgun (WGS) entry which is preliminary data.</text>
</comment>
<proteinExistence type="predicted"/>
<dbReference type="EMBL" id="LAZR01007280">
    <property type="protein sequence ID" value="KKM86286.1"/>
    <property type="molecule type" value="Genomic_DNA"/>
</dbReference>
<organism evidence="2">
    <name type="scientific">marine sediment metagenome</name>
    <dbReference type="NCBI Taxonomy" id="412755"/>
    <lineage>
        <taxon>unclassified sequences</taxon>
        <taxon>metagenomes</taxon>
        <taxon>ecological metagenomes</taxon>
    </lineage>
</organism>
<feature type="region of interest" description="Disordered" evidence="1">
    <location>
        <begin position="1"/>
        <end position="36"/>
    </location>
</feature>
<name>A0A0F9LGL0_9ZZZZ</name>
<reference evidence="2" key="1">
    <citation type="journal article" date="2015" name="Nature">
        <title>Complex archaea that bridge the gap between prokaryotes and eukaryotes.</title>
        <authorList>
            <person name="Spang A."/>
            <person name="Saw J.H."/>
            <person name="Jorgensen S.L."/>
            <person name="Zaremba-Niedzwiedzka K."/>
            <person name="Martijn J."/>
            <person name="Lind A.E."/>
            <person name="van Eijk R."/>
            <person name="Schleper C."/>
            <person name="Guy L."/>
            <person name="Ettema T.J."/>
        </authorList>
    </citation>
    <scope>NUCLEOTIDE SEQUENCE</scope>
</reference>
<evidence type="ECO:0000256" key="1">
    <source>
        <dbReference type="SAM" id="MobiDB-lite"/>
    </source>
</evidence>